<name>A0A497F7T9_9CREN</name>
<accession>A0A497F7T9</accession>
<comment type="caution">
    <text evidence="2">The sequence shown here is derived from an EMBL/GenBank/DDBJ whole genome shotgun (WGS) entry which is preliminary data.</text>
</comment>
<dbReference type="SMART" id="SM00419">
    <property type="entry name" value="HTH_CRP"/>
    <property type="match status" value="1"/>
</dbReference>
<dbReference type="InterPro" id="IPR019887">
    <property type="entry name" value="Tscrpt_reg_AsnC/Lrp_C"/>
</dbReference>
<organism evidence="2 3">
    <name type="scientific">Thermoproteota archaeon</name>
    <dbReference type="NCBI Taxonomy" id="2056631"/>
    <lineage>
        <taxon>Archaea</taxon>
        <taxon>Thermoproteota</taxon>
    </lineage>
</organism>
<dbReference type="InterPro" id="IPR036390">
    <property type="entry name" value="WH_DNA-bd_sf"/>
</dbReference>
<gene>
    <name evidence="2" type="ORF">DRJ26_00890</name>
</gene>
<dbReference type="GO" id="GO:0006355">
    <property type="term" value="P:regulation of DNA-templated transcription"/>
    <property type="evidence" value="ECO:0007669"/>
    <property type="project" value="InterPro"/>
</dbReference>
<dbReference type="EMBL" id="QMRA01000007">
    <property type="protein sequence ID" value="RLE55381.1"/>
    <property type="molecule type" value="Genomic_DNA"/>
</dbReference>
<evidence type="ECO:0000259" key="1">
    <source>
        <dbReference type="SMART" id="SM00419"/>
    </source>
</evidence>
<feature type="domain" description="HTH crp-type" evidence="1">
    <location>
        <begin position="25"/>
        <end position="76"/>
    </location>
</feature>
<dbReference type="SUPFAM" id="SSF46785">
    <property type="entry name" value="Winged helix' DNA-binding domain"/>
    <property type="match status" value="1"/>
</dbReference>
<dbReference type="PANTHER" id="PTHR43704">
    <property type="entry name" value="BSR5907 PROTEIN"/>
    <property type="match status" value="1"/>
</dbReference>
<dbReference type="InterPro" id="IPR036388">
    <property type="entry name" value="WH-like_DNA-bd_sf"/>
</dbReference>
<dbReference type="Gene3D" id="3.30.70.920">
    <property type="match status" value="1"/>
</dbReference>
<dbReference type="InterPro" id="IPR012318">
    <property type="entry name" value="HTH_CRP"/>
</dbReference>
<dbReference type="AlphaFoldDB" id="A0A497F7T9"/>
<evidence type="ECO:0000313" key="2">
    <source>
        <dbReference type="EMBL" id="RLE55381.1"/>
    </source>
</evidence>
<proteinExistence type="predicted"/>
<dbReference type="Gene3D" id="1.10.10.10">
    <property type="entry name" value="Winged helix-like DNA-binding domain superfamily/Winged helix DNA-binding domain"/>
    <property type="match status" value="1"/>
</dbReference>
<dbReference type="SUPFAM" id="SSF54909">
    <property type="entry name" value="Dimeric alpha+beta barrel"/>
    <property type="match status" value="1"/>
</dbReference>
<dbReference type="InterPro" id="IPR011008">
    <property type="entry name" value="Dimeric_a/b-barrel"/>
</dbReference>
<reference evidence="2 3" key="1">
    <citation type="submission" date="2018-06" db="EMBL/GenBank/DDBJ databases">
        <title>Extensive metabolic versatility and redundancy in microbially diverse, dynamic hydrothermal sediments.</title>
        <authorList>
            <person name="Dombrowski N."/>
            <person name="Teske A."/>
            <person name="Baker B.J."/>
        </authorList>
    </citation>
    <scope>NUCLEOTIDE SEQUENCE [LARGE SCALE GENOMIC DNA]</scope>
    <source>
        <strain evidence="2">B20_G2</strain>
    </source>
</reference>
<dbReference type="GO" id="GO:0003677">
    <property type="term" value="F:DNA binding"/>
    <property type="evidence" value="ECO:0007669"/>
    <property type="project" value="InterPro"/>
</dbReference>
<dbReference type="Pfam" id="PF01037">
    <property type="entry name" value="AsnC_trans_reg"/>
    <property type="match status" value="1"/>
</dbReference>
<dbReference type="PANTHER" id="PTHR43704:SF1">
    <property type="entry name" value="BSR5907 PROTEIN"/>
    <property type="match status" value="1"/>
</dbReference>
<evidence type="ECO:0000313" key="3">
    <source>
        <dbReference type="Proteomes" id="UP000269499"/>
    </source>
</evidence>
<protein>
    <submittedName>
        <fullName evidence="2">AsnC family transcriptional regulator</fullName>
    </submittedName>
</protein>
<dbReference type="Pfam" id="PF13545">
    <property type="entry name" value="HTH_Crp_2"/>
    <property type="match status" value="1"/>
</dbReference>
<sequence>MTSSEQLDFLLTERQRFLLMKLYESAKSMNVYTVAKSQSELARELGITRQALSIHLRKFKEEGLIRTGRGFIDLTEKALKALKIRSADAFVFIKVQPQLRSEAYEKIKKLHAVNRLFRVTGDVDIIAIVDQSVLDEFLREVSKVEGVVSTSAHIVIEHLKE</sequence>
<dbReference type="Proteomes" id="UP000269499">
    <property type="component" value="Unassembled WGS sequence"/>
</dbReference>